<dbReference type="Proteomes" id="UP000478463">
    <property type="component" value="Chromosome"/>
</dbReference>
<feature type="transmembrane region" description="Helical" evidence="7">
    <location>
        <begin position="288"/>
        <end position="309"/>
    </location>
</feature>
<keyword evidence="2" id="KW-1003">Cell membrane</keyword>
<feature type="compositionally biased region" description="Basic and acidic residues" evidence="6">
    <location>
        <begin position="1"/>
        <end position="19"/>
    </location>
</feature>
<dbReference type="AlphaFoldDB" id="A0A6L7IQX2"/>
<evidence type="ECO:0000313" key="9">
    <source>
        <dbReference type="Proteomes" id="UP000478463"/>
    </source>
</evidence>
<evidence type="ECO:0000313" key="8">
    <source>
        <dbReference type="EMBL" id="QOS68744.1"/>
    </source>
</evidence>
<keyword evidence="4 7" id="KW-1133">Transmembrane helix</keyword>
<keyword evidence="3 7" id="KW-0812">Transmembrane</keyword>
<evidence type="ECO:0000256" key="5">
    <source>
        <dbReference type="ARBA" id="ARBA00023136"/>
    </source>
</evidence>
<feature type="transmembrane region" description="Helical" evidence="7">
    <location>
        <begin position="471"/>
        <end position="490"/>
    </location>
</feature>
<proteinExistence type="predicted"/>
<feature type="transmembrane region" description="Helical" evidence="7">
    <location>
        <begin position="253"/>
        <end position="276"/>
    </location>
</feature>
<evidence type="ECO:0000256" key="2">
    <source>
        <dbReference type="ARBA" id="ARBA00022475"/>
    </source>
</evidence>
<feature type="transmembrane region" description="Helical" evidence="7">
    <location>
        <begin position="329"/>
        <end position="349"/>
    </location>
</feature>
<sequence>MARFTFKKEQAKGSHARQEDDLERSDDLADGAPAPSDTTPFLGASSRERREAAGSKPRKPNFITRRVNRWCNRLLGAVSERSLADQEEEYAAHRTTRDYVWNTVGVGAWGMVFPILTVVVTQLVGVEQAGMFSLAFVTGTLLMILANYGVRTYQISDVTEEHSFSDYQINRWITCAFMVLVGVVYCMVRGYESQMFTISLGVYLYKMVDGLADVYEGRLQQVDKLYLSGVSQAFRSVVVLVAFSLCLLITRNLAVSCVVMAIAAFATFVVFTFPLAMFETPRSKRWNLGSIVELFKQCFPLFIALFLYAFIDNMPKFVMEGVLSYDNQLYFNALYFPAQGILLTVGFIYKPLLVKMANVWADPAKRKRFDLIIVVIMAVIVAVTGVTALAMAWIGIPVMSFLYGVDFEQFRGLCYIMLAAGGVTAAIDFLYQVITVLRQQRAVTKLYVITFGFALFVPILLVNFTGLPGAVIGYLIVMCILFVLLIWEYMRIRMALSHEEATTAEMPRPMRPSEARAERARREQVRAKWGAHGTPPVSDDALDLAGRPHPLDEDDDPLPQ</sequence>
<dbReference type="InterPro" id="IPR050833">
    <property type="entry name" value="Poly_Biosynth_Transport"/>
</dbReference>
<keyword evidence="5 7" id="KW-0472">Membrane</keyword>
<feature type="transmembrane region" description="Helical" evidence="7">
    <location>
        <begin position="446"/>
        <end position="465"/>
    </location>
</feature>
<name>A0A6L7IQX2_9ACTN</name>
<dbReference type="PANTHER" id="PTHR30250">
    <property type="entry name" value="PST FAMILY PREDICTED COLANIC ACID TRANSPORTER"/>
    <property type="match status" value="1"/>
</dbReference>
<comment type="subcellular location">
    <subcellularLocation>
        <location evidence="1">Cell membrane</location>
        <topology evidence="1">Multi-pass membrane protein</topology>
    </subcellularLocation>
</comment>
<dbReference type="RefSeq" id="WP_160941915.1">
    <property type="nucleotide sequence ID" value="NZ_CP063310.1"/>
</dbReference>
<feature type="transmembrane region" description="Helical" evidence="7">
    <location>
        <begin position="132"/>
        <end position="149"/>
    </location>
</feature>
<feature type="transmembrane region" description="Helical" evidence="7">
    <location>
        <begin position="99"/>
        <end position="120"/>
    </location>
</feature>
<dbReference type="PANTHER" id="PTHR30250:SF11">
    <property type="entry name" value="O-ANTIGEN TRANSPORTER-RELATED"/>
    <property type="match status" value="1"/>
</dbReference>
<feature type="region of interest" description="Disordered" evidence="6">
    <location>
        <begin position="1"/>
        <end position="59"/>
    </location>
</feature>
<organism evidence="8 9">
    <name type="scientific">Eggerthella guodeyinii</name>
    <dbReference type="NCBI Taxonomy" id="2690837"/>
    <lineage>
        <taxon>Bacteria</taxon>
        <taxon>Bacillati</taxon>
        <taxon>Actinomycetota</taxon>
        <taxon>Coriobacteriia</taxon>
        <taxon>Eggerthellales</taxon>
        <taxon>Eggerthellaceae</taxon>
        <taxon>Eggerthella</taxon>
    </lineage>
</organism>
<gene>
    <name evidence="8" type="ORF">GS424_002400</name>
</gene>
<reference evidence="8 9" key="1">
    <citation type="submission" date="2020-10" db="EMBL/GenBank/DDBJ databases">
        <title>Eggerthella sp. nov., isolated from human feces.</title>
        <authorList>
            <person name="Yajun G."/>
        </authorList>
    </citation>
    <scope>NUCLEOTIDE SEQUENCE [LARGE SCALE GENOMIC DNA]</scope>
    <source>
        <strain evidence="8 9">HF-1101</strain>
    </source>
</reference>
<dbReference type="EMBL" id="CP063310">
    <property type="protein sequence ID" value="QOS68744.1"/>
    <property type="molecule type" value="Genomic_DNA"/>
</dbReference>
<protein>
    <submittedName>
        <fullName evidence="8">Lipopolysaccharide biosynthesis protein</fullName>
    </submittedName>
</protein>
<accession>A0A6L7IQX2</accession>
<feature type="transmembrane region" description="Helical" evidence="7">
    <location>
        <begin position="369"/>
        <end position="395"/>
    </location>
</feature>
<feature type="transmembrane region" description="Helical" evidence="7">
    <location>
        <begin position="415"/>
        <end position="434"/>
    </location>
</feature>
<feature type="compositionally biased region" description="Basic and acidic residues" evidence="6">
    <location>
        <begin position="511"/>
        <end position="526"/>
    </location>
</feature>
<evidence type="ECO:0000256" key="6">
    <source>
        <dbReference type="SAM" id="MobiDB-lite"/>
    </source>
</evidence>
<dbReference type="KEGG" id="egd:GS424_002400"/>
<evidence type="ECO:0000256" key="4">
    <source>
        <dbReference type="ARBA" id="ARBA00022989"/>
    </source>
</evidence>
<feature type="region of interest" description="Disordered" evidence="6">
    <location>
        <begin position="503"/>
        <end position="560"/>
    </location>
</feature>
<evidence type="ECO:0000256" key="3">
    <source>
        <dbReference type="ARBA" id="ARBA00022692"/>
    </source>
</evidence>
<dbReference type="GO" id="GO:0005886">
    <property type="term" value="C:plasma membrane"/>
    <property type="evidence" value="ECO:0007669"/>
    <property type="project" value="UniProtKB-SubCell"/>
</dbReference>
<feature type="transmembrane region" description="Helical" evidence="7">
    <location>
        <begin position="169"/>
        <end position="188"/>
    </location>
</feature>
<evidence type="ECO:0000256" key="7">
    <source>
        <dbReference type="SAM" id="Phobius"/>
    </source>
</evidence>
<evidence type="ECO:0000256" key="1">
    <source>
        <dbReference type="ARBA" id="ARBA00004651"/>
    </source>
</evidence>